<evidence type="ECO:0000256" key="3">
    <source>
        <dbReference type="ARBA" id="ARBA00023163"/>
    </source>
</evidence>
<reference evidence="6 7" key="1">
    <citation type="submission" date="2017-05" db="EMBL/GenBank/DDBJ databases">
        <authorList>
            <person name="Song R."/>
            <person name="Chenine A.L."/>
            <person name="Ruprecht R.M."/>
        </authorList>
    </citation>
    <scope>NUCLEOTIDE SEQUENCE [LARGE SCALE GENOMIC DNA]</scope>
    <source>
        <strain evidence="6 7">CECT 8663</strain>
    </source>
</reference>
<dbReference type="OrthoDB" id="7817149at2"/>
<proteinExistence type="predicted"/>
<dbReference type="Pfam" id="PF12833">
    <property type="entry name" value="HTH_18"/>
    <property type="match status" value="1"/>
</dbReference>
<organism evidence="6 7">
    <name type="scientific">Pelagimonas varians</name>
    <dbReference type="NCBI Taxonomy" id="696760"/>
    <lineage>
        <taxon>Bacteria</taxon>
        <taxon>Pseudomonadati</taxon>
        <taxon>Pseudomonadota</taxon>
        <taxon>Alphaproteobacteria</taxon>
        <taxon>Rhodobacterales</taxon>
        <taxon>Roseobacteraceae</taxon>
        <taxon>Pelagimonas</taxon>
    </lineage>
</organism>
<dbReference type="AlphaFoldDB" id="A0A238L644"/>
<evidence type="ECO:0000256" key="2">
    <source>
        <dbReference type="ARBA" id="ARBA00023125"/>
    </source>
</evidence>
<dbReference type="Gene3D" id="1.10.10.60">
    <property type="entry name" value="Homeodomain-like"/>
    <property type="match status" value="1"/>
</dbReference>
<evidence type="ECO:0000313" key="7">
    <source>
        <dbReference type="Proteomes" id="UP000220836"/>
    </source>
</evidence>
<dbReference type="Proteomes" id="UP000220836">
    <property type="component" value="Unassembled WGS sequence"/>
</dbReference>
<accession>A0A238L644</accession>
<protein>
    <submittedName>
        <fullName evidence="6">HTH-type transcriptional regulator AppY</fullName>
    </submittedName>
</protein>
<dbReference type="PROSITE" id="PS01124">
    <property type="entry name" value="HTH_ARAC_FAMILY_2"/>
    <property type="match status" value="1"/>
</dbReference>
<keyword evidence="1" id="KW-0805">Transcription regulation</keyword>
<dbReference type="EMBL" id="FXYH01000035">
    <property type="protein sequence ID" value="SMX50565.1"/>
    <property type="molecule type" value="Genomic_DNA"/>
</dbReference>
<dbReference type="InterPro" id="IPR032687">
    <property type="entry name" value="AraC-type_N"/>
</dbReference>
<evidence type="ECO:0000259" key="5">
    <source>
        <dbReference type="PROSITE" id="PS01124"/>
    </source>
</evidence>
<evidence type="ECO:0000256" key="1">
    <source>
        <dbReference type="ARBA" id="ARBA00023015"/>
    </source>
</evidence>
<dbReference type="InterPro" id="IPR018060">
    <property type="entry name" value="HTH_AraC"/>
</dbReference>
<dbReference type="Pfam" id="PF12625">
    <property type="entry name" value="Arabinose_bd"/>
    <property type="match status" value="1"/>
</dbReference>
<evidence type="ECO:0000313" key="6">
    <source>
        <dbReference type="EMBL" id="SMX50565.1"/>
    </source>
</evidence>
<feature type="domain" description="HTH araC/xylS-type" evidence="5">
    <location>
        <begin position="231"/>
        <end position="328"/>
    </location>
</feature>
<dbReference type="GO" id="GO:0005829">
    <property type="term" value="C:cytosol"/>
    <property type="evidence" value="ECO:0007669"/>
    <property type="project" value="TreeGrafter"/>
</dbReference>
<gene>
    <name evidence="6" type="primary">appY</name>
    <name evidence="6" type="ORF">PEV8663_04708</name>
</gene>
<feature type="region of interest" description="Disordered" evidence="4">
    <location>
        <begin position="320"/>
        <end position="340"/>
    </location>
</feature>
<dbReference type="GO" id="GO:0000976">
    <property type="term" value="F:transcription cis-regulatory region binding"/>
    <property type="evidence" value="ECO:0007669"/>
    <property type="project" value="TreeGrafter"/>
</dbReference>
<name>A0A238L644_9RHOB</name>
<dbReference type="PANTHER" id="PTHR47894:SF1">
    <property type="entry name" value="HTH-TYPE TRANSCRIPTIONAL REGULATOR VQSM"/>
    <property type="match status" value="1"/>
</dbReference>
<dbReference type="GO" id="GO:0003700">
    <property type="term" value="F:DNA-binding transcription factor activity"/>
    <property type="evidence" value="ECO:0007669"/>
    <property type="project" value="InterPro"/>
</dbReference>
<dbReference type="RefSeq" id="WP_097807091.1">
    <property type="nucleotide sequence ID" value="NZ_FXYH01000035.1"/>
</dbReference>
<dbReference type="SMART" id="SM00342">
    <property type="entry name" value="HTH_ARAC"/>
    <property type="match status" value="1"/>
</dbReference>
<dbReference type="PANTHER" id="PTHR47894">
    <property type="entry name" value="HTH-TYPE TRANSCRIPTIONAL REGULATOR GADX"/>
    <property type="match status" value="1"/>
</dbReference>
<dbReference type="InterPro" id="IPR009057">
    <property type="entry name" value="Homeodomain-like_sf"/>
</dbReference>
<dbReference type="SUPFAM" id="SSF46689">
    <property type="entry name" value="Homeodomain-like"/>
    <property type="match status" value="1"/>
</dbReference>
<keyword evidence="7" id="KW-1185">Reference proteome</keyword>
<sequence length="340" mass="37712">MTETSSDFAIRAGVFHGPVALLAGENHRLEAILRSLDMPLDAEQPIGTADFLKGVNDVVRMAEDEDFFLRTGLEQDIGELGVFGRAIVSADTLWEALQTAATTLQYYQNNSQLVIRTYRGKCRIWYFTPLQSDDAKQDIRYTMGLLAKIVFLARAQVDPEIKIAYPGGSPAHFKNIAAVESVRDSTQGHIEFHEDLLKAKMYQSDSVKADVLIRYLNGRKLMQRPKLQRSELVAGLVRASFGIAQWSLSDTSQVLGIGLRSLQIQLKDEGTAFRQIVKVERHKEARRLLAGGASIDETADALGFEHRQSFSEAFAGWEGSSPSAYAKSMPRVQSGKTKTV</sequence>
<evidence type="ECO:0000256" key="4">
    <source>
        <dbReference type="SAM" id="MobiDB-lite"/>
    </source>
</evidence>
<keyword evidence="3" id="KW-0804">Transcription</keyword>
<keyword evidence="2" id="KW-0238">DNA-binding</keyword>